<dbReference type="Proteomes" id="UP001178508">
    <property type="component" value="Chromosome 13"/>
</dbReference>
<accession>A0AAV1GCP4</accession>
<feature type="compositionally biased region" description="Basic and acidic residues" evidence="1">
    <location>
        <begin position="148"/>
        <end position="161"/>
    </location>
</feature>
<reference evidence="2" key="1">
    <citation type="submission" date="2023-08" db="EMBL/GenBank/DDBJ databases">
        <authorList>
            <person name="Alioto T."/>
            <person name="Alioto T."/>
            <person name="Gomez Garrido J."/>
        </authorList>
    </citation>
    <scope>NUCLEOTIDE SEQUENCE</scope>
</reference>
<gene>
    <name evidence="2" type="ORF">XNOV1_A034771</name>
</gene>
<proteinExistence type="predicted"/>
<sequence length="161" mass="18223">MPRDMLRIVDYARQLARLLLLSPFVYVSTTPQPTPARPAYTLSNTHYMWSYAHKNTVHANIILLGQEARNIETQTGRVSAALWSEGSSADELEEIERAARPQLELLGTFQVKTGRKAQVLTSLKKRVLPETNAWTEPLDGDPQESEESDRAERSQQFGIEK</sequence>
<feature type="region of interest" description="Disordered" evidence="1">
    <location>
        <begin position="130"/>
        <end position="161"/>
    </location>
</feature>
<keyword evidence="3" id="KW-1185">Reference proteome</keyword>
<evidence type="ECO:0000256" key="1">
    <source>
        <dbReference type="SAM" id="MobiDB-lite"/>
    </source>
</evidence>
<evidence type="ECO:0008006" key="4">
    <source>
        <dbReference type="Google" id="ProtNLM"/>
    </source>
</evidence>
<dbReference type="EMBL" id="OY660876">
    <property type="protein sequence ID" value="CAJ1069992.1"/>
    <property type="molecule type" value="Genomic_DNA"/>
</dbReference>
<feature type="compositionally biased region" description="Acidic residues" evidence="1">
    <location>
        <begin position="138"/>
        <end position="147"/>
    </location>
</feature>
<dbReference type="AlphaFoldDB" id="A0AAV1GCP4"/>
<organism evidence="2 3">
    <name type="scientific">Xyrichtys novacula</name>
    <name type="common">Pearly razorfish</name>
    <name type="synonym">Hemipteronotus novacula</name>
    <dbReference type="NCBI Taxonomy" id="13765"/>
    <lineage>
        <taxon>Eukaryota</taxon>
        <taxon>Metazoa</taxon>
        <taxon>Chordata</taxon>
        <taxon>Craniata</taxon>
        <taxon>Vertebrata</taxon>
        <taxon>Euteleostomi</taxon>
        <taxon>Actinopterygii</taxon>
        <taxon>Neopterygii</taxon>
        <taxon>Teleostei</taxon>
        <taxon>Neoteleostei</taxon>
        <taxon>Acanthomorphata</taxon>
        <taxon>Eupercaria</taxon>
        <taxon>Labriformes</taxon>
        <taxon>Labridae</taxon>
        <taxon>Xyrichtys</taxon>
    </lineage>
</organism>
<evidence type="ECO:0000313" key="2">
    <source>
        <dbReference type="EMBL" id="CAJ1069992.1"/>
    </source>
</evidence>
<protein>
    <recommendedName>
        <fullName evidence="4">Pyridoxamine 5'-phosphate oxidase putative domain-containing protein</fullName>
    </recommendedName>
</protein>
<name>A0AAV1GCP4_XYRNO</name>
<evidence type="ECO:0000313" key="3">
    <source>
        <dbReference type="Proteomes" id="UP001178508"/>
    </source>
</evidence>